<dbReference type="AlphaFoldDB" id="A0A0M2EWK4"/>
<proteinExistence type="predicted"/>
<protein>
    <submittedName>
        <fullName evidence="1">Uncharacterized protein</fullName>
    </submittedName>
</protein>
<dbReference type="RefSeq" id="WP_039318413.1">
    <property type="nucleotide sequence ID" value="NZ_JQOD01000026.1"/>
</dbReference>
<evidence type="ECO:0000313" key="2">
    <source>
        <dbReference type="Proteomes" id="UP000029435"/>
    </source>
</evidence>
<reference evidence="1 2" key="1">
    <citation type="submission" date="2014-08" db="EMBL/GenBank/DDBJ databases">
        <title>Genome sequences of NCPPB Pectobacterium isolates.</title>
        <authorList>
            <person name="Glover R.H."/>
            <person name="Sapp M."/>
            <person name="Elphinstone J."/>
        </authorList>
    </citation>
    <scope>NUCLEOTIDE SEQUENCE [LARGE SCALE GENOMIC DNA]</scope>
    <source>
        <strain evidence="1 2">LMG 21372</strain>
    </source>
</reference>
<name>A0A0M2EWK4_9GAMM</name>
<dbReference type="EMBL" id="JQOD01000026">
    <property type="protein sequence ID" value="KGA28855.1"/>
    <property type="molecule type" value="Genomic_DNA"/>
</dbReference>
<comment type="caution">
    <text evidence="1">The sequence shown here is derived from an EMBL/GenBank/DDBJ whole genome shotgun (WGS) entry which is preliminary data.</text>
</comment>
<dbReference type="Proteomes" id="UP000029435">
    <property type="component" value="Unassembled WGS sequence"/>
</dbReference>
<organism evidence="1 2">
    <name type="scientific">Pectobacterium brasiliense</name>
    <dbReference type="NCBI Taxonomy" id="180957"/>
    <lineage>
        <taxon>Bacteria</taxon>
        <taxon>Pseudomonadati</taxon>
        <taxon>Pseudomonadota</taxon>
        <taxon>Gammaproteobacteria</taxon>
        <taxon>Enterobacterales</taxon>
        <taxon>Pectobacteriaceae</taxon>
        <taxon>Pectobacterium</taxon>
    </lineage>
</organism>
<accession>A0A0M2EWK4</accession>
<evidence type="ECO:0000313" key="1">
    <source>
        <dbReference type="EMBL" id="KGA28855.1"/>
    </source>
</evidence>
<gene>
    <name evidence="1" type="ORF">KU74_22280</name>
</gene>
<sequence>MATFEELSVKAILPDTIKKQIDDGSLKIEGLQLRDLRGKYTTPLNTLMVKEDRTYSPALMIPFQNEFLVTLSLINRNICTKFREQSEILSRIERKLDQLLTNEMDRLNSEVNFFFSEVTDLDKHDHQRSERLLFEGSKTAALLAQKLGQFIEGYIDNMALQNRHNPSNALTYGELKAGTKDKRYGSSQDIVAYPCFKGSLVEVYTCAFLEMLNSLNILSLIHRGRNTPDYLVNLESVKDQLVALLKKLAVGDLQKHFDREQPGFRDMCYQLYIDYQDNNRSLIYRGNPEAERLSVFFDEFSFDALAVRERRQADFGVYQDEHLHCAITEILNMLENIDNLKMRASTLPDTAEERSHAISVLSDKFFLTHNESDTSASDSV</sequence>